<dbReference type="Proteomes" id="UP000283509">
    <property type="component" value="Unassembled WGS sequence"/>
</dbReference>
<comment type="caution">
    <text evidence="4">The sequence shown here is derived from an EMBL/GenBank/DDBJ whole genome shotgun (WGS) entry which is preliminary data.</text>
</comment>
<protein>
    <recommendedName>
        <fullName evidence="3">SWIM-type domain-containing protein</fullName>
    </recommendedName>
</protein>
<dbReference type="OrthoDB" id="6370835at2759"/>
<keyword evidence="1" id="KW-0862">Zinc</keyword>
<evidence type="ECO:0000259" key="3">
    <source>
        <dbReference type="PROSITE" id="PS50966"/>
    </source>
</evidence>
<dbReference type="PROSITE" id="PS50966">
    <property type="entry name" value="ZF_SWIM"/>
    <property type="match status" value="1"/>
</dbReference>
<evidence type="ECO:0000256" key="1">
    <source>
        <dbReference type="PROSITE-ProRule" id="PRU00325"/>
    </source>
</evidence>
<proteinExistence type="predicted"/>
<accession>A0A3R7ME18</accession>
<keyword evidence="1" id="KW-0479">Metal-binding</keyword>
<gene>
    <name evidence="4" type="ORF">C7M84_007674</name>
</gene>
<dbReference type="AlphaFoldDB" id="A0A3R7ME18"/>
<feature type="domain" description="SWIM-type" evidence="3">
    <location>
        <begin position="414"/>
        <end position="445"/>
    </location>
</feature>
<evidence type="ECO:0000313" key="4">
    <source>
        <dbReference type="EMBL" id="ROT73870.1"/>
    </source>
</evidence>
<name>A0A3R7ME18_PENVA</name>
<evidence type="ECO:0000313" key="5">
    <source>
        <dbReference type="Proteomes" id="UP000283509"/>
    </source>
</evidence>
<dbReference type="PANTHER" id="PTHR35385">
    <property type="entry name" value="PROTEIN B, PUTATIVE-RELATED-RELATED"/>
    <property type="match status" value="1"/>
</dbReference>
<dbReference type="PANTHER" id="PTHR35385:SF2">
    <property type="entry name" value="PROTEIN B, PUTATIVE-RELATED"/>
    <property type="match status" value="1"/>
</dbReference>
<organism evidence="4 5">
    <name type="scientific">Penaeus vannamei</name>
    <name type="common">Whiteleg shrimp</name>
    <name type="synonym">Litopenaeus vannamei</name>
    <dbReference type="NCBI Taxonomy" id="6689"/>
    <lineage>
        <taxon>Eukaryota</taxon>
        <taxon>Metazoa</taxon>
        <taxon>Ecdysozoa</taxon>
        <taxon>Arthropoda</taxon>
        <taxon>Crustacea</taxon>
        <taxon>Multicrustacea</taxon>
        <taxon>Malacostraca</taxon>
        <taxon>Eumalacostraca</taxon>
        <taxon>Eucarida</taxon>
        <taxon>Decapoda</taxon>
        <taxon>Dendrobranchiata</taxon>
        <taxon>Penaeoidea</taxon>
        <taxon>Penaeidae</taxon>
        <taxon>Penaeus</taxon>
    </lineage>
</organism>
<keyword evidence="1" id="KW-0863">Zinc-finger</keyword>
<dbReference type="InterPro" id="IPR007527">
    <property type="entry name" value="Znf_SWIM"/>
</dbReference>
<reference evidence="4 5" key="2">
    <citation type="submission" date="2019-01" db="EMBL/GenBank/DDBJ databases">
        <title>The decoding of complex shrimp genome reveals the adaptation for benthos swimmer, frequently molting mechanism and breeding impact on genome.</title>
        <authorList>
            <person name="Sun Y."/>
            <person name="Gao Y."/>
            <person name="Yu Y."/>
        </authorList>
    </citation>
    <scope>NUCLEOTIDE SEQUENCE [LARGE SCALE GENOMIC DNA]</scope>
    <source>
        <tissue evidence="4">Muscle</tissue>
    </source>
</reference>
<dbReference type="EMBL" id="QCYY01001978">
    <property type="protein sequence ID" value="ROT73870.1"/>
    <property type="molecule type" value="Genomic_DNA"/>
</dbReference>
<reference evidence="4 5" key="1">
    <citation type="submission" date="2018-04" db="EMBL/GenBank/DDBJ databases">
        <authorList>
            <person name="Zhang X."/>
            <person name="Yuan J."/>
            <person name="Li F."/>
            <person name="Xiang J."/>
        </authorList>
    </citation>
    <scope>NUCLEOTIDE SEQUENCE [LARGE SCALE GENOMIC DNA]</scope>
    <source>
        <tissue evidence="4">Muscle</tissue>
    </source>
</reference>
<sequence length="906" mass="103186">MSQNPAKKAGPSALNEKVCDKLRDLFENGHSPATAFDALKHDLHLQEGKNYMRAKADKDNFPDLHYCFRLYDVLSVGEDRGLSNLKLKRNVEALVEEFNKAEGEVCAAVKMTKKDSVVVALCTPLMKRVHIHLDNCGEVCFLDTPNASFSTDCQPYFLISHSIAGGLPLGVAIINKVNEDTLFEAFELLKTILPVNAFGGRNLLGPKIVLTRRSQLEQNSLARAFPLVTTIVCCFHLIQSVWHSILLKNVRSDEHRARMMKLLKNMVHANSQAEMYQRMMDMVDDSVVSQYPSFKMYVINEVYGCREDWFDRWEKHVNLRSTYYKHILTHSRQVLGDKIMHRCRTYNIPRLFHFFMTRLDSYYRHRLEGIIHKKGLMQSYKYMPIETLLDHDQSVKLNEDYYVVTTKDSMTEKYSLDVFACVCSCNVGRKGGPCQHQASVICKYNLFSFIPHLKYDVNFQKSMKYIATGHDLLPKYKLPYHFVMDSAQLISIREEPIFIDVEEESLLVACADDVTPVDEECDMMEIIDDLNVDSSCEDPLQISGMEEDPECLIVEDILARDDCISPTPPAVRDKVILPDDSITDVLEQIEGNEQQPVSESLILCPTTENDTSEHREISCASSPVRDQPIDELPISCENVEVLEPIDDMNLFLDLANSMEEIPEKERNTGPEPMSDVTEYSEDIDMVAINNLDDSVHVSDNTFQSSEPLFVDVEMEVSRDYLQSPEPNCNEVSDSGTDVPSEQVTGMAEVTDPLGTLPSPEERLSLAIKAVNEEKRMKRSKNPARDVLKKFRAACQKIIEKAEGNRVLLLPALSIFAKFTEKIATDLQLALALYKFAGFIDGTDVGQHPTQQENHTLEAEERQRQLLMRLERESTMRPRKKRGNSEEEQPGHQPIRDGDNPFFIVRH</sequence>
<keyword evidence="5" id="KW-1185">Reference proteome</keyword>
<feature type="region of interest" description="Disordered" evidence="2">
    <location>
        <begin position="868"/>
        <end position="900"/>
    </location>
</feature>
<evidence type="ECO:0000256" key="2">
    <source>
        <dbReference type="SAM" id="MobiDB-lite"/>
    </source>
</evidence>
<dbReference type="GO" id="GO:0008270">
    <property type="term" value="F:zinc ion binding"/>
    <property type="evidence" value="ECO:0007669"/>
    <property type="project" value="UniProtKB-KW"/>
</dbReference>